<dbReference type="PANTHER" id="PTHR46580:SF2">
    <property type="entry name" value="MAM DOMAIN-CONTAINING PROTEIN"/>
    <property type="match status" value="1"/>
</dbReference>
<keyword evidence="1" id="KW-0732">Signal</keyword>
<evidence type="ECO:0000256" key="1">
    <source>
        <dbReference type="ARBA" id="ARBA00022729"/>
    </source>
</evidence>
<dbReference type="SUPFAM" id="SSF69318">
    <property type="entry name" value="Integrin alpha N-terminal domain"/>
    <property type="match status" value="1"/>
</dbReference>
<gene>
    <name evidence="2" type="ORF">H5P27_05435</name>
</gene>
<accession>A0A7X1E788</accession>
<organism evidence="2 3">
    <name type="scientific">Pelagicoccus albus</name>
    <dbReference type="NCBI Taxonomy" id="415222"/>
    <lineage>
        <taxon>Bacteria</taxon>
        <taxon>Pseudomonadati</taxon>
        <taxon>Verrucomicrobiota</taxon>
        <taxon>Opitutia</taxon>
        <taxon>Puniceicoccales</taxon>
        <taxon>Pelagicoccaceae</taxon>
        <taxon>Pelagicoccus</taxon>
    </lineage>
</organism>
<dbReference type="InterPro" id="IPR013517">
    <property type="entry name" value="FG-GAP"/>
</dbReference>
<dbReference type="EMBL" id="JACHVC010000006">
    <property type="protein sequence ID" value="MBC2605480.1"/>
    <property type="molecule type" value="Genomic_DNA"/>
</dbReference>
<proteinExistence type="predicted"/>
<dbReference type="Gene3D" id="2.130.10.130">
    <property type="entry name" value="Integrin alpha, N-terminal"/>
    <property type="match status" value="1"/>
</dbReference>
<evidence type="ECO:0000313" key="3">
    <source>
        <dbReference type="Proteomes" id="UP000526501"/>
    </source>
</evidence>
<dbReference type="Pfam" id="PF13517">
    <property type="entry name" value="FG-GAP_3"/>
    <property type="match status" value="1"/>
</dbReference>
<reference evidence="2 3" key="1">
    <citation type="submission" date="2020-07" db="EMBL/GenBank/DDBJ databases">
        <authorList>
            <person name="Feng X."/>
        </authorList>
    </citation>
    <scope>NUCLEOTIDE SEQUENCE [LARGE SCALE GENOMIC DNA]</scope>
    <source>
        <strain evidence="2 3">JCM23202</strain>
    </source>
</reference>
<comment type="caution">
    <text evidence="2">The sequence shown here is derived from an EMBL/GenBank/DDBJ whole genome shotgun (WGS) entry which is preliminary data.</text>
</comment>
<dbReference type="RefSeq" id="WP_185659355.1">
    <property type="nucleotide sequence ID" value="NZ_CAWPOO010000006.1"/>
</dbReference>
<dbReference type="Proteomes" id="UP000526501">
    <property type="component" value="Unassembled WGS sequence"/>
</dbReference>
<name>A0A7X1E788_9BACT</name>
<keyword evidence="3" id="KW-1185">Reference proteome</keyword>
<evidence type="ECO:0000313" key="2">
    <source>
        <dbReference type="EMBL" id="MBC2605480.1"/>
    </source>
</evidence>
<dbReference type="PANTHER" id="PTHR46580">
    <property type="entry name" value="SENSOR KINASE-RELATED"/>
    <property type="match status" value="1"/>
</dbReference>
<dbReference type="InterPro" id="IPR028994">
    <property type="entry name" value="Integrin_alpha_N"/>
</dbReference>
<sequence>MFFAKALLSVQLCLLFFILVLPASAVRISKRVPPPPPYAVTPEYEASLAMVSAHAPLRETEVLDPESDSNRTALEIMIRKALSGKASKPPFVPPQPEFDSEIVGGFKGRFSVDNKGTGEYSIDLPLQGGRGSPVPDLSIGYSSRMGNGSAGYRFYINDGFYNGITRGRRFHARDNEARGIELSDKDRYYLDGKRLVCITDPESYGYPGSKYRTEVDSFVTIEAVGTGDIIETFILKNKSGSTYYFGKFENETDALHRGVEATQPDQLSEPTYEYVLKRVENPFGYYLSFHYEQLAPGTWELRFIRYTGTPEAAPEYQVEYKYRTRSSTCIGYRAMTASHGTHAVEQILVSYLPKEQTVARYDLIYEDPNEQQVLRLQEIRPYLAADIGAPLRSLAPTRFYWSKAFDSDGSYQAQALPSARNEVQDFSAQIIDDFNGDGKDDLLSIGSSLKMRLSNRNGFATAPDSVWASLDEVIPERNNRRGTPTFSVFEFNGDHLKDLLVTYPDGFAYALQSTGTTFIPLSQVDASQLSGDARTLSAGDLNGDGRDDLLVHTSKHQLFAYLYQNDGFRQTPFQHDLAKQNENIPIESKGTLTDLNGDGLEDYLWLELQTSNTPADGLTNTLFLNYSISLPQTGFTDTVTLKTWNSLSLASLDPHQLENAGIALVIGDFNSDEHPDFLCGTQEADHWLWESILTKALPTSLISPDAAQYSALAAVCGSFKTPIIVSEKRNTKQEATTAYIQASIEIRPIGSPQALDVNQDGAVDLLWLECSSNSDAKKRRSKEQLTWQVRYSNVNGTFSNPSKLEGKLWQQLGDLRWGKKQARPKPSNLHISCAIDSNGDGLYETTLLERSEYGHSRLLKVIDGADQDHPSGPIRNVVVAIVEGLGRTVCVQYRAGKDERSYTPGSIVSYPIRERRISSPVVAEVWKDEASGNFSHFGYQFSAWRSDFSGRGSLGFGSFTTIDRHTGFLSYQFVTQSYPVTGLVTREEVYRTWKQGKDYRIKVVSTENHSCVFDAVTSEFENKYYGTLYPHQSQTIENEWVNDLNYHYSMPAADLDNWTGRGHIIPNKLPEDIYYFTTHSYWFDDQDSETQPNTHFPDIRFPYNLDPEVDASITKLPGQIHYGNKKLDLLDYGFGIYKKTTTSFHPPSDAHDTVTGSKKSVEYSENLDASEDVFNAPKEYAYVPGSEYIIEEKELNSLSTKKSEEPDTFHRYPRDEYGRQIAAIQYKLDDNSDPIEDSAEQTYTASDFDPTTDKAQKVTYKDGELRSHTYNAIFRKPKRTYYDRGITVFTSYDELSREISVTNPSYDYERSTNYHWTLKKGKGWVEQQTIHPPKGVGFPNQSVYVKITENNDDTTTLQYYDRAGNVIRNIEIDEEKDVLITDTVFDNQGRTQAVSTPYAPKGKKTWTINVHDEYGNVTKTYESKR</sequence>
<protein>
    <submittedName>
        <fullName evidence="2">VCBS repeat-containing protein</fullName>
    </submittedName>
</protein>